<comment type="similarity">
    <text evidence="2">Belongs to the methyltransferase superfamily. L-isoaspartyl/D-aspartyl protein methyltransferase family.</text>
</comment>
<evidence type="ECO:0000256" key="4">
    <source>
        <dbReference type="ARBA" id="ARBA00013346"/>
    </source>
</evidence>
<dbReference type="EC" id="2.1.1.77" evidence="3"/>
<evidence type="ECO:0000256" key="12">
    <source>
        <dbReference type="SAM" id="MobiDB-lite"/>
    </source>
</evidence>
<dbReference type="PANTHER" id="PTHR11579:SF0">
    <property type="entry name" value="PROTEIN-L-ISOASPARTATE(D-ASPARTATE) O-METHYLTRANSFERASE"/>
    <property type="match status" value="1"/>
</dbReference>
<evidence type="ECO:0000256" key="9">
    <source>
        <dbReference type="ARBA" id="ARBA00030757"/>
    </source>
</evidence>
<dbReference type="GO" id="GO:0004719">
    <property type="term" value="F:protein-L-isoaspartate (D-aspartate) O-methyltransferase activity"/>
    <property type="evidence" value="ECO:0007669"/>
    <property type="project" value="UniProtKB-EC"/>
</dbReference>
<dbReference type="SUPFAM" id="SSF53335">
    <property type="entry name" value="S-adenosyl-L-methionine-dependent methyltransferases"/>
    <property type="match status" value="1"/>
</dbReference>
<dbReference type="AlphaFoldDB" id="J7KZD7"/>
<name>J7KZD7_NOCAA</name>
<dbReference type="InterPro" id="IPR000682">
    <property type="entry name" value="PCMT"/>
</dbReference>
<keyword evidence="6 13" id="KW-0489">Methyltransferase</keyword>
<protein>
    <recommendedName>
        <fullName evidence="4">Protein-L-isoaspartate O-methyltransferase</fullName>
        <ecNumber evidence="3">2.1.1.77</ecNumber>
    </recommendedName>
    <alternativeName>
        <fullName evidence="11">L-isoaspartyl protein carboxyl methyltransferase</fullName>
    </alternativeName>
    <alternativeName>
        <fullName evidence="9">Protein L-isoaspartyl methyltransferase</fullName>
    </alternativeName>
    <alternativeName>
        <fullName evidence="10">Protein-beta-aspartate methyltransferase</fullName>
    </alternativeName>
</protein>
<keyword evidence="7 13" id="KW-0808">Transferase</keyword>
<dbReference type="CDD" id="cd02440">
    <property type="entry name" value="AdoMet_MTases"/>
    <property type="match status" value="1"/>
</dbReference>
<dbReference type="Pfam" id="PF01135">
    <property type="entry name" value="PCMT"/>
    <property type="match status" value="1"/>
</dbReference>
<evidence type="ECO:0000256" key="3">
    <source>
        <dbReference type="ARBA" id="ARBA00011890"/>
    </source>
</evidence>
<accession>J7KZD7</accession>
<evidence type="ECO:0000256" key="1">
    <source>
        <dbReference type="ARBA" id="ARBA00004496"/>
    </source>
</evidence>
<dbReference type="PROSITE" id="PS01279">
    <property type="entry name" value="PCMT"/>
    <property type="match status" value="1"/>
</dbReference>
<dbReference type="GO" id="GO:0005737">
    <property type="term" value="C:cytoplasm"/>
    <property type="evidence" value="ECO:0007669"/>
    <property type="project" value="UniProtKB-SubCell"/>
</dbReference>
<dbReference type="HOGENOM" id="CLU_037629_0_1_11"/>
<dbReference type="STRING" id="1205910.B005_2024"/>
<feature type="region of interest" description="Disordered" evidence="12">
    <location>
        <begin position="1"/>
        <end position="27"/>
    </location>
</feature>
<dbReference type="GO" id="GO:0032259">
    <property type="term" value="P:methylation"/>
    <property type="evidence" value="ECO:0007669"/>
    <property type="project" value="UniProtKB-KW"/>
</dbReference>
<evidence type="ECO:0000256" key="6">
    <source>
        <dbReference type="ARBA" id="ARBA00022603"/>
    </source>
</evidence>
<gene>
    <name evidence="13" type="ordered locus">B005_2024</name>
</gene>
<sequence length="410" mass="44462">MMVGKRRSLPAVSSTPPPTSEDRGTEDVLTAKERNSALIEAIIADGTLTDTALVETFRAVPRHLFIPESGVSTARGDTLNAETDPDRWLAAVYADNAIVTRVDDSGTRSRSKAVKEGGTSSSSAPTVLARVLEMADLSEGLEVLEVGTGTGWNTALLSHRLGGHAVTSVEIDERLLETARKALRGAGLSPTTHLADGLHGYPAGAPYDRIISVCGIERVPRAWAEQIRPGGLVVCPWGLLENAGVLMRLEFDEEGAASGRFRSGVGFVPLRTPDSIRPPIRDTGRQPDEYRLTQADPVAPLMAFPSAFALSVLVPDWRMRRRWIGTGSGMWLCDREGASWVRIYPYGTSWMVEQGGPRSIWDEVEEALELWSDLGEPEPERFGLTVTPSGGQRVWLDSPEGRSWPVDSPA</sequence>
<keyword evidence="8" id="KW-0949">S-adenosyl-L-methionine</keyword>
<evidence type="ECO:0000256" key="5">
    <source>
        <dbReference type="ARBA" id="ARBA00022490"/>
    </source>
</evidence>
<evidence type="ECO:0000256" key="11">
    <source>
        <dbReference type="ARBA" id="ARBA00031350"/>
    </source>
</evidence>
<reference evidence="13 14" key="1">
    <citation type="journal article" date="2012" name="J. Bacteriol.">
        <title>Whole-Genome Sequence of Nocardiopsis alba Strain ATCC BAA-2165, Associated with Honeybees.</title>
        <authorList>
            <person name="Qiao J."/>
            <person name="Chen L."/>
            <person name="Li Y."/>
            <person name="Wang J."/>
            <person name="Zhang W."/>
            <person name="Chen S."/>
        </authorList>
    </citation>
    <scope>NUCLEOTIDE SEQUENCE [LARGE SCALE GENOMIC DNA]</scope>
    <source>
        <strain evidence="14">ATCC BAA-2165 / BE74</strain>
    </source>
</reference>
<dbReference type="eggNOG" id="COG2518">
    <property type="taxonomic scope" value="Bacteria"/>
</dbReference>
<evidence type="ECO:0000256" key="2">
    <source>
        <dbReference type="ARBA" id="ARBA00005369"/>
    </source>
</evidence>
<evidence type="ECO:0000256" key="7">
    <source>
        <dbReference type="ARBA" id="ARBA00022679"/>
    </source>
</evidence>
<comment type="subcellular location">
    <subcellularLocation>
        <location evidence="1">Cytoplasm</location>
    </subcellularLocation>
</comment>
<feature type="region of interest" description="Disordered" evidence="12">
    <location>
        <begin position="388"/>
        <end position="410"/>
    </location>
</feature>
<dbReference type="KEGG" id="nal:B005_2024"/>
<dbReference type="PATRIC" id="fig|1205910.3.peg.1912"/>
<evidence type="ECO:0000313" key="14">
    <source>
        <dbReference type="Proteomes" id="UP000003779"/>
    </source>
</evidence>
<organism evidence="13 14">
    <name type="scientific">Nocardiopsis alba (strain ATCC BAA-2165 / BE74)</name>
    <dbReference type="NCBI Taxonomy" id="1205910"/>
    <lineage>
        <taxon>Bacteria</taxon>
        <taxon>Bacillati</taxon>
        <taxon>Actinomycetota</taxon>
        <taxon>Actinomycetes</taxon>
        <taxon>Streptosporangiales</taxon>
        <taxon>Nocardiopsidaceae</taxon>
        <taxon>Nocardiopsis</taxon>
    </lineage>
</organism>
<evidence type="ECO:0000313" key="13">
    <source>
        <dbReference type="EMBL" id="AFR06768.1"/>
    </source>
</evidence>
<dbReference type="InterPro" id="IPR029063">
    <property type="entry name" value="SAM-dependent_MTases_sf"/>
</dbReference>
<evidence type="ECO:0000256" key="10">
    <source>
        <dbReference type="ARBA" id="ARBA00031323"/>
    </source>
</evidence>
<evidence type="ECO:0000256" key="8">
    <source>
        <dbReference type="ARBA" id="ARBA00022691"/>
    </source>
</evidence>
<dbReference type="Gene3D" id="3.40.50.150">
    <property type="entry name" value="Vaccinia Virus protein VP39"/>
    <property type="match status" value="1"/>
</dbReference>
<dbReference type="PANTHER" id="PTHR11579">
    <property type="entry name" value="PROTEIN-L-ISOASPARTATE O-METHYLTRANSFERASE"/>
    <property type="match status" value="1"/>
</dbReference>
<dbReference type="EMBL" id="CP003788">
    <property type="protein sequence ID" value="AFR06768.1"/>
    <property type="molecule type" value="Genomic_DNA"/>
</dbReference>
<dbReference type="Proteomes" id="UP000003779">
    <property type="component" value="Chromosome"/>
</dbReference>
<reference evidence="14" key="2">
    <citation type="submission" date="2012-08" db="EMBL/GenBank/DDBJ databases">
        <title>Whole-genome sequence of Nocardiopsis alba strain ATCC BAA-2165 associated with honeybees.</title>
        <authorList>
            <person name="Qiao J."/>
            <person name="Chen L."/>
            <person name="Li Y."/>
            <person name="Wang J."/>
            <person name="Zhang W."/>
            <person name="Chen S."/>
        </authorList>
    </citation>
    <scope>NUCLEOTIDE SEQUENCE [LARGE SCALE GENOMIC DNA]</scope>
    <source>
        <strain evidence="14">ATCC BAA-2165 / BE74</strain>
    </source>
</reference>
<proteinExistence type="inferred from homology"/>
<keyword evidence="5" id="KW-0963">Cytoplasm</keyword>